<evidence type="ECO:0000256" key="2">
    <source>
        <dbReference type="ARBA" id="ARBA00022694"/>
    </source>
</evidence>
<evidence type="ECO:0000259" key="5">
    <source>
        <dbReference type="Pfam" id="PF01951"/>
    </source>
</evidence>
<sequence>TKSKTKAIKAATFHELEVVKTNKGYEATIVFDV</sequence>
<dbReference type="EMBL" id="BARS01054769">
    <property type="protein sequence ID" value="GAG51515.1"/>
    <property type="molecule type" value="Genomic_DNA"/>
</dbReference>
<dbReference type="GO" id="GO:0046872">
    <property type="term" value="F:metal ion binding"/>
    <property type="evidence" value="ECO:0007669"/>
    <property type="project" value="UniProtKB-KW"/>
</dbReference>
<dbReference type="AlphaFoldDB" id="X0Y6Z0"/>
<dbReference type="SUPFAM" id="SSF69819">
    <property type="entry name" value="MTH1598-like"/>
    <property type="match status" value="1"/>
</dbReference>
<evidence type="ECO:0000256" key="3">
    <source>
        <dbReference type="ARBA" id="ARBA00022723"/>
    </source>
</evidence>
<evidence type="ECO:0000256" key="1">
    <source>
        <dbReference type="ARBA" id="ARBA00007963"/>
    </source>
</evidence>
<keyword evidence="3" id="KW-0479">Metal-binding</keyword>
<keyword evidence="2" id="KW-0819">tRNA processing</keyword>
<proteinExistence type="inferred from homology"/>
<comment type="caution">
    <text evidence="6">The sequence shown here is derived from an EMBL/GenBank/DDBJ whole genome shotgun (WGS) entry which is preliminary data.</text>
</comment>
<protein>
    <recommendedName>
        <fullName evidence="5">Archease domain-containing protein</fullName>
    </recommendedName>
</protein>
<feature type="domain" description="Archease" evidence="5">
    <location>
        <begin position="5"/>
        <end position="33"/>
    </location>
</feature>
<gene>
    <name evidence="6" type="ORF">S01H1_81004</name>
</gene>
<feature type="non-terminal residue" evidence="6">
    <location>
        <position position="1"/>
    </location>
</feature>
<dbReference type="InterPro" id="IPR036820">
    <property type="entry name" value="Archease_dom_sf"/>
</dbReference>
<evidence type="ECO:0000256" key="4">
    <source>
        <dbReference type="ARBA" id="ARBA00022837"/>
    </source>
</evidence>
<accession>X0Y6Z0</accession>
<dbReference type="Pfam" id="PF01951">
    <property type="entry name" value="Archease"/>
    <property type="match status" value="1"/>
</dbReference>
<evidence type="ECO:0000313" key="6">
    <source>
        <dbReference type="EMBL" id="GAG51515.1"/>
    </source>
</evidence>
<comment type="similarity">
    <text evidence="1">Belongs to the archease family.</text>
</comment>
<dbReference type="GO" id="GO:0008033">
    <property type="term" value="P:tRNA processing"/>
    <property type="evidence" value="ECO:0007669"/>
    <property type="project" value="UniProtKB-KW"/>
</dbReference>
<keyword evidence="4" id="KW-0106">Calcium</keyword>
<name>X0Y6Z0_9ZZZZ</name>
<reference evidence="6" key="1">
    <citation type="journal article" date="2014" name="Front. Microbiol.">
        <title>High frequency of phylogenetically diverse reductive dehalogenase-homologous genes in deep subseafloor sedimentary metagenomes.</title>
        <authorList>
            <person name="Kawai M."/>
            <person name="Futagami T."/>
            <person name="Toyoda A."/>
            <person name="Takaki Y."/>
            <person name="Nishi S."/>
            <person name="Hori S."/>
            <person name="Arai W."/>
            <person name="Tsubouchi T."/>
            <person name="Morono Y."/>
            <person name="Uchiyama I."/>
            <person name="Ito T."/>
            <person name="Fujiyama A."/>
            <person name="Inagaki F."/>
            <person name="Takami H."/>
        </authorList>
    </citation>
    <scope>NUCLEOTIDE SEQUENCE</scope>
    <source>
        <strain evidence="6">Expedition CK06-06</strain>
    </source>
</reference>
<dbReference type="Gene3D" id="3.55.10.10">
    <property type="entry name" value="Archease domain"/>
    <property type="match status" value="1"/>
</dbReference>
<organism evidence="6">
    <name type="scientific">marine sediment metagenome</name>
    <dbReference type="NCBI Taxonomy" id="412755"/>
    <lineage>
        <taxon>unclassified sequences</taxon>
        <taxon>metagenomes</taxon>
        <taxon>ecological metagenomes</taxon>
    </lineage>
</organism>
<dbReference type="InterPro" id="IPR023572">
    <property type="entry name" value="Archease_dom"/>
</dbReference>